<reference evidence="2" key="1">
    <citation type="journal article" date="2014" name="Proc. Natl. Acad. Sci. U.S.A.">
        <title>Extensive sampling of basidiomycete genomes demonstrates inadequacy of the white-rot/brown-rot paradigm for wood decay fungi.</title>
        <authorList>
            <person name="Riley R."/>
            <person name="Salamov A.A."/>
            <person name="Brown D.W."/>
            <person name="Nagy L.G."/>
            <person name="Floudas D."/>
            <person name="Held B.W."/>
            <person name="Levasseur A."/>
            <person name="Lombard V."/>
            <person name="Morin E."/>
            <person name="Otillar R."/>
            <person name="Lindquist E.A."/>
            <person name="Sun H."/>
            <person name="LaButti K.M."/>
            <person name="Schmutz J."/>
            <person name="Jabbour D."/>
            <person name="Luo H."/>
            <person name="Baker S.E."/>
            <person name="Pisabarro A.G."/>
            <person name="Walton J.D."/>
            <person name="Blanchette R.A."/>
            <person name="Henrissat B."/>
            <person name="Martin F."/>
            <person name="Cullen D."/>
            <person name="Hibbett D.S."/>
            <person name="Grigoriev I.V."/>
        </authorList>
    </citation>
    <scope>NUCLEOTIDE SEQUENCE [LARGE SCALE GENOMIC DNA]</scope>
    <source>
        <strain evidence="2">MUCL 33604</strain>
    </source>
</reference>
<sequence length="66" mass="7466">MSSTTFDYSADANYNPLECLSKPIFDASDLPVMLLFVYHTIYAYQKRSSAFYLKNMIGGRNSVANI</sequence>
<name>A0A067PPT4_9AGAM</name>
<dbReference type="EMBL" id="KL197741">
    <property type="protein sequence ID" value="KDQ52331.1"/>
    <property type="molecule type" value="Genomic_DNA"/>
</dbReference>
<organism evidence="1 2">
    <name type="scientific">Jaapia argillacea MUCL 33604</name>
    <dbReference type="NCBI Taxonomy" id="933084"/>
    <lineage>
        <taxon>Eukaryota</taxon>
        <taxon>Fungi</taxon>
        <taxon>Dikarya</taxon>
        <taxon>Basidiomycota</taxon>
        <taxon>Agaricomycotina</taxon>
        <taxon>Agaricomycetes</taxon>
        <taxon>Agaricomycetidae</taxon>
        <taxon>Jaapiales</taxon>
        <taxon>Jaapiaceae</taxon>
        <taxon>Jaapia</taxon>
    </lineage>
</organism>
<protein>
    <submittedName>
        <fullName evidence="1">Uncharacterized protein</fullName>
    </submittedName>
</protein>
<dbReference type="InParanoid" id="A0A067PPT4"/>
<dbReference type="AlphaFoldDB" id="A0A067PPT4"/>
<keyword evidence="2" id="KW-1185">Reference proteome</keyword>
<dbReference type="Proteomes" id="UP000027265">
    <property type="component" value="Unassembled WGS sequence"/>
</dbReference>
<evidence type="ECO:0000313" key="2">
    <source>
        <dbReference type="Proteomes" id="UP000027265"/>
    </source>
</evidence>
<evidence type="ECO:0000313" key="1">
    <source>
        <dbReference type="EMBL" id="KDQ52331.1"/>
    </source>
</evidence>
<accession>A0A067PPT4</accession>
<gene>
    <name evidence="1" type="ORF">JAAARDRAFT_40447</name>
</gene>
<dbReference type="HOGENOM" id="CLU_2831522_0_0_1"/>
<proteinExistence type="predicted"/>